<comment type="subcellular location">
    <subcellularLocation>
        <location evidence="1">Nucleus</location>
    </subcellularLocation>
</comment>
<dbReference type="Pfam" id="PF05843">
    <property type="entry name" value="Suf"/>
    <property type="match status" value="1"/>
</dbReference>
<dbReference type="GO" id="GO:0003729">
    <property type="term" value="F:mRNA binding"/>
    <property type="evidence" value="ECO:0007669"/>
    <property type="project" value="TreeGrafter"/>
</dbReference>
<dbReference type="PANTHER" id="PTHR19980:SF0">
    <property type="entry name" value="CLEAVAGE STIMULATION FACTOR SUBUNIT 3"/>
    <property type="match status" value="1"/>
</dbReference>
<dbReference type="InterPro" id="IPR045243">
    <property type="entry name" value="Rna14-like"/>
</dbReference>
<dbReference type="GO" id="GO:0031124">
    <property type="term" value="P:mRNA 3'-end processing"/>
    <property type="evidence" value="ECO:0007669"/>
    <property type="project" value="InterPro"/>
</dbReference>
<evidence type="ECO:0000256" key="3">
    <source>
        <dbReference type="ARBA" id="ARBA00023242"/>
    </source>
</evidence>
<dbReference type="InterPro" id="IPR011990">
    <property type="entry name" value="TPR-like_helical_dom_sf"/>
</dbReference>
<evidence type="ECO:0000313" key="6">
    <source>
        <dbReference type="Proteomes" id="UP000016927"/>
    </source>
</evidence>
<dbReference type="GO" id="GO:0005634">
    <property type="term" value="C:nucleus"/>
    <property type="evidence" value="ECO:0007669"/>
    <property type="project" value="UniProtKB-SubCell"/>
</dbReference>
<gene>
    <name evidence="5" type="primary">RNA14</name>
    <name evidence="5" type="ORF">NBO_2g0085</name>
</gene>
<name>R0MC92_NOSB1</name>
<dbReference type="Proteomes" id="UP000016927">
    <property type="component" value="Unassembled WGS sequence"/>
</dbReference>
<evidence type="ECO:0000313" key="5">
    <source>
        <dbReference type="EMBL" id="EOB15594.1"/>
    </source>
</evidence>
<sequence>MRMLHIPIENLLEIYNSYEEFENEFNRPNARRLLGEVMQIYQNSFKIYNSTIGFITNPSIENCASLIDFERTNPLNLDDKNFMERLDFIYRYFIAIFYKNEEPVYFYVDHLLNCNNEKVKLVLEKSIITTTSTFLKIYLGKILSDQGSDVTPFKNYFLNLLNEEYDDVLALNFLNCALKKEGLEAFRRMFIKLKLNFTIGPEIYKYVAETEFYTGNNKKTAYDIFSIGQETFPDSNLSESFFHFLLSVGDEDNAKALFKKSNKTMRMWETMSKYEYLYGGDVQYKELLNERVSVYKTEKNEEDELNCTGVLLKYKLFSKNLSFGLPMDHPKEIYDFIFSLPPVNFTEDFFCAIDYDKIQEIMKDIKL</sequence>
<evidence type="ECO:0000259" key="4">
    <source>
        <dbReference type="Pfam" id="PF05843"/>
    </source>
</evidence>
<dbReference type="HOGENOM" id="CLU_043168_0_0_1"/>
<dbReference type="InterPro" id="IPR008847">
    <property type="entry name" value="Suf"/>
</dbReference>
<dbReference type="EMBL" id="KB908910">
    <property type="protein sequence ID" value="EOB15594.1"/>
    <property type="molecule type" value="Genomic_DNA"/>
</dbReference>
<dbReference type="SUPFAM" id="SSF48452">
    <property type="entry name" value="TPR-like"/>
    <property type="match status" value="1"/>
</dbReference>
<reference evidence="5 6" key="1">
    <citation type="journal article" date="2013" name="BMC Genomics">
        <title>Comparative genomics of parasitic silkworm microsporidia reveal an association between genome expansion and host adaptation.</title>
        <authorList>
            <person name="Pan G."/>
            <person name="Xu J."/>
            <person name="Li T."/>
            <person name="Xia Q."/>
            <person name="Liu S.L."/>
            <person name="Zhang G."/>
            <person name="Li S."/>
            <person name="Li C."/>
            <person name="Liu H."/>
            <person name="Yang L."/>
            <person name="Liu T."/>
            <person name="Zhang X."/>
            <person name="Wu Z."/>
            <person name="Fan W."/>
            <person name="Dang X."/>
            <person name="Xiang H."/>
            <person name="Tao M."/>
            <person name="Li Y."/>
            <person name="Hu J."/>
            <person name="Li Z."/>
            <person name="Lin L."/>
            <person name="Luo J."/>
            <person name="Geng L."/>
            <person name="Wang L."/>
            <person name="Long M."/>
            <person name="Wan Y."/>
            <person name="He N."/>
            <person name="Zhang Z."/>
            <person name="Lu C."/>
            <person name="Keeling P.J."/>
            <person name="Wang J."/>
            <person name="Xiang Z."/>
            <person name="Zhou Z."/>
        </authorList>
    </citation>
    <scope>NUCLEOTIDE SEQUENCE [LARGE SCALE GENOMIC DNA]</scope>
    <source>
        <strain evidence="6">CQ1 / CVCC 102059</strain>
    </source>
</reference>
<organism evidence="5 6">
    <name type="scientific">Nosema bombycis (strain CQ1 / CVCC 102059)</name>
    <name type="common">Microsporidian parasite</name>
    <name type="synonym">Pebrine of silkworm</name>
    <dbReference type="NCBI Taxonomy" id="578461"/>
    <lineage>
        <taxon>Eukaryota</taxon>
        <taxon>Fungi</taxon>
        <taxon>Fungi incertae sedis</taxon>
        <taxon>Microsporidia</taxon>
        <taxon>Nosematidae</taxon>
        <taxon>Nosema</taxon>
    </lineage>
</organism>
<evidence type="ECO:0000256" key="2">
    <source>
        <dbReference type="ARBA" id="ARBA00022737"/>
    </source>
</evidence>
<proteinExistence type="predicted"/>
<dbReference type="AlphaFoldDB" id="R0MC92"/>
<dbReference type="STRING" id="578461.R0MC92"/>
<feature type="domain" description="Suppressor of forked" evidence="4">
    <location>
        <begin position="2"/>
        <end position="300"/>
    </location>
</feature>
<keyword evidence="6" id="KW-1185">Reference proteome</keyword>
<keyword evidence="2" id="KW-0677">Repeat</keyword>
<dbReference type="OMA" id="AQLEYYV"/>
<dbReference type="OrthoDB" id="26282at2759"/>
<dbReference type="PANTHER" id="PTHR19980">
    <property type="entry name" value="RNA CLEAVAGE STIMULATION FACTOR"/>
    <property type="match status" value="1"/>
</dbReference>
<keyword evidence="3" id="KW-0539">Nucleus</keyword>
<dbReference type="VEuPathDB" id="MicrosporidiaDB:NBO_2g0085"/>
<protein>
    <submittedName>
        <fullName evidence="5">mRNA 3'-end-processing protein RNA14</fullName>
    </submittedName>
</protein>
<dbReference type="Gene3D" id="1.25.40.10">
    <property type="entry name" value="Tetratricopeptide repeat domain"/>
    <property type="match status" value="1"/>
</dbReference>
<accession>R0MC92</accession>
<evidence type="ECO:0000256" key="1">
    <source>
        <dbReference type="ARBA" id="ARBA00004123"/>
    </source>
</evidence>